<feature type="compositionally biased region" description="Low complexity" evidence="1">
    <location>
        <begin position="41"/>
        <end position="51"/>
    </location>
</feature>
<accession>A0AAV4WC86</accession>
<gene>
    <name evidence="2" type="ORF">CDAR_541181</name>
</gene>
<name>A0AAV4WC86_9ARAC</name>
<reference evidence="2 3" key="1">
    <citation type="submission" date="2021-06" db="EMBL/GenBank/DDBJ databases">
        <title>Caerostris darwini draft genome.</title>
        <authorList>
            <person name="Kono N."/>
            <person name="Arakawa K."/>
        </authorList>
    </citation>
    <scope>NUCLEOTIDE SEQUENCE [LARGE SCALE GENOMIC DNA]</scope>
</reference>
<proteinExistence type="predicted"/>
<organism evidence="2 3">
    <name type="scientific">Caerostris darwini</name>
    <dbReference type="NCBI Taxonomy" id="1538125"/>
    <lineage>
        <taxon>Eukaryota</taxon>
        <taxon>Metazoa</taxon>
        <taxon>Ecdysozoa</taxon>
        <taxon>Arthropoda</taxon>
        <taxon>Chelicerata</taxon>
        <taxon>Arachnida</taxon>
        <taxon>Araneae</taxon>
        <taxon>Araneomorphae</taxon>
        <taxon>Entelegynae</taxon>
        <taxon>Araneoidea</taxon>
        <taxon>Araneidae</taxon>
        <taxon>Caerostris</taxon>
    </lineage>
</organism>
<sequence length="137" mass="14963">MAVGNPSFITHTKKRKGPKAADKRKNPAVGKGNPALKEEAAAAANENMAIRENNDTTKTEKKKRKRTDATHSEGKRRHPAIIVFCPSFRRCSGNSVLTLFPGEIEKKGGKNRSRGTDQSNLGKRKADVSRGNRAHSS</sequence>
<feature type="region of interest" description="Disordered" evidence="1">
    <location>
        <begin position="1"/>
        <end position="137"/>
    </location>
</feature>
<dbReference type="Proteomes" id="UP001054837">
    <property type="component" value="Unassembled WGS sequence"/>
</dbReference>
<evidence type="ECO:0000256" key="1">
    <source>
        <dbReference type="SAM" id="MobiDB-lite"/>
    </source>
</evidence>
<evidence type="ECO:0000313" key="2">
    <source>
        <dbReference type="EMBL" id="GIY79670.1"/>
    </source>
</evidence>
<evidence type="ECO:0000313" key="3">
    <source>
        <dbReference type="Proteomes" id="UP001054837"/>
    </source>
</evidence>
<keyword evidence="3" id="KW-1185">Reference proteome</keyword>
<dbReference type="AlphaFoldDB" id="A0AAV4WC86"/>
<protein>
    <submittedName>
        <fullName evidence="2">Uncharacterized protein</fullName>
    </submittedName>
</protein>
<dbReference type="EMBL" id="BPLQ01014435">
    <property type="protein sequence ID" value="GIY79670.1"/>
    <property type="molecule type" value="Genomic_DNA"/>
</dbReference>
<comment type="caution">
    <text evidence="2">The sequence shown here is derived from an EMBL/GenBank/DDBJ whole genome shotgun (WGS) entry which is preliminary data.</text>
</comment>